<organism evidence="2 3">
    <name type="scientific">Cadophora malorum</name>
    <dbReference type="NCBI Taxonomy" id="108018"/>
    <lineage>
        <taxon>Eukaryota</taxon>
        <taxon>Fungi</taxon>
        <taxon>Dikarya</taxon>
        <taxon>Ascomycota</taxon>
        <taxon>Pezizomycotina</taxon>
        <taxon>Leotiomycetes</taxon>
        <taxon>Helotiales</taxon>
        <taxon>Ploettnerulaceae</taxon>
        <taxon>Cadophora</taxon>
    </lineage>
</organism>
<feature type="region of interest" description="Disordered" evidence="1">
    <location>
        <begin position="1"/>
        <end position="36"/>
    </location>
</feature>
<evidence type="ECO:0000313" key="3">
    <source>
        <dbReference type="Proteomes" id="UP000664132"/>
    </source>
</evidence>
<sequence length="159" mass="17329">MASVSHKRTSSTAGNTAPAPEPKRQDLEEASKEVPTSKVSAGAAQYVYVVIVDSNPQYLEATSDIHGIYASIKDANNALKGIANDYGGALECDFGIKADGRAFWNCRDAGEGEFVELSIKKMKAKREGCEPERKWRDFSRDCCAESDGSPAEEEEEEDE</sequence>
<gene>
    <name evidence="2" type="ORF">IFR04_011979</name>
</gene>
<dbReference type="Proteomes" id="UP000664132">
    <property type="component" value="Unassembled WGS sequence"/>
</dbReference>
<feature type="compositionally biased region" description="Basic and acidic residues" evidence="1">
    <location>
        <begin position="21"/>
        <end position="32"/>
    </location>
</feature>
<comment type="caution">
    <text evidence="2">The sequence shown here is derived from an EMBL/GenBank/DDBJ whole genome shotgun (WGS) entry which is preliminary data.</text>
</comment>
<name>A0A8H7T9X8_9HELO</name>
<evidence type="ECO:0000313" key="2">
    <source>
        <dbReference type="EMBL" id="KAG4414903.1"/>
    </source>
</evidence>
<keyword evidence="3" id="KW-1185">Reference proteome</keyword>
<accession>A0A8H7T9X8</accession>
<dbReference type="AlphaFoldDB" id="A0A8H7T9X8"/>
<proteinExistence type="predicted"/>
<dbReference type="OrthoDB" id="3535214at2759"/>
<dbReference type="EMBL" id="JAFJYH010000244">
    <property type="protein sequence ID" value="KAG4414903.1"/>
    <property type="molecule type" value="Genomic_DNA"/>
</dbReference>
<evidence type="ECO:0000256" key="1">
    <source>
        <dbReference type="SAM" id="MobiDB-lite"/>
    </source>
</evidence>
<protein>
    <submittedName>
        <fullName evidence="2">Uncharacterized protein</fullName>
    </submittedName>
</protein>
<reference evidence="2" key="1">
    <citation type="submission" date="2021-02" db="EMBL/GenBank/DDBJ databases">
        <title>Genome sequence Cadophora malorum strain M34.</title>
        <authorList>
            <person name="Stefanovic E."/>
            <person name="Vu D."/>
            <person name="Scully C."/>
            <person name="Dijksterhuis J."/>
            <person name="Roader J."/>
            <person name="Houbraken J."/>
        </authorList>
    </citation>
    <scope>NUCLEOTIDE SEQUENCE</scope>
    <source>
        <strain evidence="2">M34</strain>
    </source>
</reference>